<evidence type="ECO:0000256" key="1">
    <source>
        <dbReference type="ARBA" id="ARBA00004123"/>
    </source>
</evidence>
<comment type="subcellular location">
    <subcellularLocation>
        <location evidence="1">Nucleus</location>
    </subcellularLocation>
</comment>
<evidence type="ECO:0000313" key="7">
    <source>
        <dbReference type="EMBL" id="KAG7369974.1"/>
    </source>
</evidence>
<proteinExistence type="inferred from homology"/>
<evidence type="ECO:0000259" key="6">
    <source>
        <dbReference type="Pfam" id="PF07571"/>
    </source>
</evidence>
<keyword evidence="5" id="KW-0539">Nucleus</keyword>
<dbReference type="PANTHER" id="PTHR10221">
    <property type="entry name" value="TRANSCRIPTION INITIATION FACTOR TFIID SUBUNIT 6"/>
    <property type="match status" value="1"/>
</dbReference>
<comment type="caution">
    <text evidence="7">The sequence shown here is derived from an EMBL/GenBank/DDBJ whole genome shotgun (WGS) entry which is preliminary data.</text>
</comment>
<dbReference type="InterPro" id="IPR037796">
    <property type="entry name" value="TAF6"/>
</dbReference>
<reference evidence="7" key="1">
    <citation type="journal article" date="2021" name="Sci. Rep.">
        <title>Diploid genomic architecture of Nitzschia inconspicua, an elite biomass production diatom.</title>
        <authorList>
            <person name="Oliver A."/>
            <person name="Podell S."/>
            <person name="Pinowska A."/>
            <person name="Traller J.C."/>
            <person name="Smith S.R."/>
            <person name="McClure R."/>
            <person name="Beliaev A."/>
            <person name="Bohutskyi P."/>
            <person name="Hill E.A."/>
            <person name="Rabines A."/>
            <person name="Zheng H."/>
            <person name="Allen L.Z."/>
            <person name="Kuo A."/>
            <person name="Grigoriev I.V."/>
            <person name="Allen A.E."/>
            <person name="Hazlebeck D."/>
            <person name="Allen E.E."/>
        </authorList>
    </citation>
    <scope>NUCLEOTIDE SEQUENCE</scope>
    <source>
        <strain evidence="7">Hildebrandi</strain>
    </source>
</reference>
<dbReference type="GO" id="GO:0016251">
    <property type="term" value="F:RNA polymerase II general transcription initiation factor activity"/>
    <property type="evidence" value="ECO:0007669"/>
    <property type="project" value="InterPro"/>
</dbReference>
<keyword evidence="4" id="KW-0804">Transcription</keyword>
<dbReference type="GO" id="GO:0046695">
    <property type="term" value="C:SLIK (SAGA-like) complex"/>
    <property type="evidence" value="ECO:0007669"/>
    <property type="project" value="InterPro"/>
</dbReference>
<dbReference type="OrthoDB" id="361039at2759"/>
<dbReference type="GO" id="GO:0000124">
    <property type="term" value="C:SAGA complex"/>
    <property type="evidence" value="ECO:0007669"/>
    <property type="project" value="InterPro"/>
</dbReference>
<dbReference type="InterPro" id="IPR011442">
    <property type="entry name" value="TAF6_C"/>
</dbReference>
<evidence type="ECO:0000256" key="3">
    <source>
        <dbReference type="ARBA" id="ARBA00023015"/>
    </source>
</evidence>
<protein>
    <submittedName>
        <fullName evidence="7">TAF6 C-terminal heat repeat domain containing protein</fullName>
    </submittedName>
</protein>
<name>A0A9K3Q6B6_9STRA</name>
<dbReference type="Proteomes" id="UP000693970">
    <property type="component" value="Unassembled WGS sequence"/>
</dbReference>
<dbReference type="PANTHER" id="PTHR10221:SF9">
    <property type="entry name" value="TRANSCRIPTION INITIATION FACTOR TFIID SUBUNIT 6"/>
    <property type="match status" value="1"/>
</dbReference>
<sequence>MSPPNIGLQGPVRAALCTLTEDHISQLIREAVQVQRHCKRARIILPSDDATKVAGKDAKDRGPGIMKQRLHAEDINMALQWRGSEKIYATGTVGYPGKPNKAADTKVVLKEYLNSEMDLKPPQEVGLTVHWLAVDGVQPDIPQNPVANKAKRKAAVVHRIEDTEEDGDDNRDGVQVTQLLPRLLSEELQLYFSRITSAVERGGTTPLERQQQDAALKSLAQDPGLQELVPFMINYVTKNLYKHVGNPEHCRTLIRMAHSLLVNPHLHLELYLHQLLPAILTMVVAKKLSSKPWDNHWSLRSEAAQCLILACSFFGDNYATLKAKVLRSLCDAIGPDKALTTQYGGIVAVSLFGPKAINAFILPLALEYWNQWNDALARVNDLEKRTEIKMCQQAALNALYAFLGPENNQESPEALDLTWGDLEDTFGDSLVSMSALDEKEYSCCFV</sequence>
<dbReference type="CDD" id="cd08050">
    <property type="entry name" value="TAF6C"/>
    <property type="match status" value="1"/>
</dbReference>
<dbReference type="GO" id="GO:0051123">
    <property type="term" value="P:RNA polymerase II preinitiation complex assembly"/>
    <property type="evidence" value="ECO:0007669"/>
    <property type="project" value="TreeGrafter"/>
</dbReference>
<organism evidence="7 8">
    <name type="scientific">Nitzschia inconspicua</name>
    <dbReference type="NCBI Taxonomy" id="303405"/>
    <lineage>
        <taxon>Eukaryota</taxon>
        <taxon>Sar</taxon>
        <taxon>Stramenopiles</taxon>
        <taxon>Ochrophyta</taxon>
        <taxon>Bacillariophyta</taxon>
        <taxon>Bacillariophyceae</taxon>
        <taxon>Bacillariophycidae</taxon>
        <taxon>Bacillariales</taxon>
        <taxon>Bacillariaceae</taxon>
        <taxon>Nitzschia</taxon>
    </lineage>
</organism>
<keyword evidence="8" id="KW-1185">Reference proteome</keyword>
<dbReference type="GO" id="GO:0005669">
    <property type="term" value="C:transcription factor TFIID complex"/>
    <property type="evidence" value="ECO:0007669"/>
    <property type="project" value="InterPro"/>
</dbReference>
<keyword evidence="3" id="KW-0805">Transcription regulation</keyword>
<comment type="similarity">
    <text evidence="2">Belongs to the TAF6 family.</text>
</comment>
<dbReference type="AlphaFoldDB" id="A0A9K3Q6B6"/>
<accession>A0A9K3Q6B6</accession>
<dbReference type="GO" id="GO:0003713">
    <property type="term" value="F:transcription coactivator activity"/>
    <property type="evidence" value="ECO:0007669"/>
    <property type="project" value="TreeGrafter"/>
</dbReference>
<reference evidence="7" key="2">
    <citation type="submission" date="2021-04" db="EMBL/GenBank/DDBJ databases">
        <authorList>
            <person name="Podell S."/>
        </authorList>
    </citation>
    <scope>NUCLEOTIDE SEQUENCE</scope>
    <source>
        <strain evidence="7">Hildebrandi</strain>
    </source>
</reference>
<evidence type="ECO:0000313" key="8">
    <source>
        <dbReference type="Proteomes" id="UP000693970"/>
    </source>
</evidence>
<feature type="domain" description="TAF6 C-terminal HEAT repeat" evidence="6">
    <location>
        <begin position="183"/>
        <end position="363"/>
    </location>
</feature>
<gene>
    <name evidence="7" type="ORF">IV203_027720</name>
</gene>
<evidence type="ECO:0000256" key="2">
    <source>
        <dbReference type="ARBA" id="ARBA00007688"/>
    </source>
</evidence>
<evidence type="ECO:0000256" key="5">
    <source>
        <dbReference type="ARBA" id="ARBA00023242"/>
    </source>
</evidence>
<evidence type="ECO:0000256" key="4">
    <source>
        <dbReference type="ARBA" id="ARBA00023163"/>
    </source>
</evidence>
<dbReference type="EMBL" id="JAGRRH010000005">
    <property type="protein sequence ID" value="KAG7369974.1"/>
    <property type="molecule type" value="Genomic_DNA"/>
</dbReference>
<dbReference type="Pfam" id="PF07571">
    <property type="entry name" value="TAF6_C"/>
    <property type="match status" value="1"/>
</dbReference>